<dbReference type="GO" id="GO:0016705">
    <property type="term" value="F:oxidoreductase activity, acting on paired donors, with incorporation or reduction of molecular oxygen"/>
    <property type="evidence" value="ECO:0007669"/>
    <property type="project" value="InterPro"/>
</dbReference>
<dbReference type="InterPro" id="IPR036396">
    <property type="entry name" value="Cyt_P450_sf"/>
</dbReference>
<accession>G4MQU9</accession>
<evidence type="ECO:0000256" key="8">
    <source>
        <dbReference type="PIRSR" id="PIRSR602401-1"/>
    </source>
</evidence>
<evidence type="ECO:0000256" key="3">
    <source>
        <dbReference type="ARBA" id="ARBA00022617"/>
    </source>
</evidence>
<evidence type="ECO:0000313" key="10">
    <source>
        <dbReference type="EMBL" id="EHA58180.1"/>
    </source>
</evidence>
<keyword evidence="6 8" id="KW-0408">Iron</keyword>
<keyword evidence="4 8" id="KW-0479">Metal-binding</keyword>
<dbReference type="Pfam" id="PF00067">
    <property type="entry name" value="p450"/>
    <property type="match status" value="1"/>
</dbReference>
<keyword evidence="9" id="KW-0472">Membrane</keyword>
<dbReference type="PRINTS" id="PR00463">
    <property type="entry name" value="EP450I"/>
</dbReference>
<dbReference type="SUPFAM" id="SSF48264">
    <property type="entry name" value="Cytochrome P450"/>
    <property type="match status" value="1"/>
</dbReference>
<keyword evidence="11" id="KW-1185">Reference proteome</keyword>
<dbReference type="SMR" id="G4MQU9"/>
<proteinExistence type="inferred from homology"/>
<evidence type="ECO:0000256" key="2">
    <source>
        <dbReference type="ARBA" id="ARBA00010617"/>
    </source>
</evidence>
<organism evidence="10 11">
    <name type="scientific">Pyricularia oryzae (strain 70-15 / ATCC MYA-4617 / FGSC 8958)</name>
    <name type="common">Rice blast fungus</name>
    <name type="synonym">Magnaporthe oryzae</name>
    <dbReference type="NCBI Taxonomy" id="242507"/>
    <lineage>
        <taxon>Eukaryota</taxon>
        <taxon>Fungi</taxon>
        <taxon>Dikarya</taxon>
        <taxon>Ascomycota</taxon>
        <taxon>Pezizomycotina</taxon>
        <taxon>Sordariomycetes</taxon>
        <taxon>Sordariomycetidae</taxon>
        <taxon>Magnaporthales</taxon>
        <taxon>Pyriculariaceae</taxon>
        <taxon>Pyricularia</taxon>
    </lineage>
</organism>
<dbReference type="eggNOG" id="KOG0157">
    <property type="taxonomic scope" value="Eukaryota"/>
</dbReference>
<evidence type="ECO:0000256" key="4">
    <source>
        <dbReference type="ARBA" id="ARBA00022723"/>
    </source>
</evidence>
<dbReference type="PANTHER" id="PTHR46206">
    <property type="entry name" value="CYTOCHROME P450"/>
    <property type="match status" value="1"/>
</dbReference>
<dbReference type="OMA" id="PAYSIHF"/>
<dbReference type="GO" id="GO:0005506">
    <property type="term" value="F:iron ion binding"/>
    <property type="evidence" value="ECO:0007669"/>
    <property type="project" value="InterPro"/>
</dbReference>
<dbReference type="InParanoid" id="G4MQU9"/>
<evidence type="ECO:0000256" key="7">
    <source>
        <dbReference type="ARBA" id="ARBA00023033"/>
    </source>
</evidence>
<keyword evidence="3 8" id="KW-0349">Heme</keyword>
<sequence length="572" mass="65159">MRLLQYSASYKEVSVFLSFYARRPSAVRLPTQFITMLEEFPVSVLFLGLVLTGYLVYNYLIFPTPPSVAKLQFLNTSPGEWFPYLKALYRNTLDLKKTLYLHHTEHKNETVRVPILGPGQDKLILLPSSQRKWLVDQPDSAVSMHEQTTNHFQWNYGTIYPTRDHNKVPIHIIATKLTREIGNLIPTLSEELDLALAKHWGDENSIGDEWKEVGVYDTLRPIISQAINRIFIGERHCRNDAVLDAGFSYAKVIPLEANILWLIPNPLRRLLAPLITLPSRWCERRWFNLTVDEVNKRLAARGHGKEPEKHSGELEQGPKNDFLAWLIEYGEAQGDPYLLDPEVLSARILLLNAFALHTNVFAIVHMILDIVGAGVEQGSKMVAELRQEIHEVRAAHSEDDGWNKRSLAKLERLDSSFRESQRVNTILSLGPLRIVGRDGVTTPSGVHVPRGYQVGIPAYSIHFDADIYGADAEAFKPFRFYDRRRDARVTGDSLRGARQAWATTSADYLSFGAGLNSCPGRFFASGMLKVLMANILMRYDFEFQDKRPGNLWFGTNHIPPMGAKMRIRRRQL</sequence>
<comment type="cofactor">
    <cofactor evidence="1 8">
        <name>heme</name>
        <dbReference type="ChEBI" id="CHEBI:30413"/>
    </cofactor>
</comment>
<dbReference type="VEuPathDB" id="FungiDB:MGG_13768"/>
<evidence type="ECO:0000256" key="5">
    <source>
        <dbReference type="ARBA" id="ARBA00023002"/>
    </source>
</evidence>
<dbReference type="CDD" id="cd11041">
    <property type="entry name" value="CYP503A1-like"/>
    <property type="match status" value="1"/>
</dbReference>
<evidence type="ECO:0000256" key="9">
    <source>
        <dbReference type="SAM" id="Phobius"/>
    </source>
</evidence>
<dbReference type="PANTHER" id="PTHR46206:SF1">
    <property type="entry name" value="P450, PUTATIVE (EUROFUNG)-RELATED"/>
    <property type="match status" value="1"/>
</dbReference>
<gene>
    <name evidence="10" type="ORF">MGG_13768</name>
</gene>
<name>G4MQU9_PYRO7</name>
<reference key="2">
    <citation type="submission" date="2011-05" db="EMBL/GenBank/DDBJ databases">
        <title>The Genome Sequence of Magnaporthe oryzae 70-15.</title>
        <authorList>
            <consortium name="The Broad Institute Genome Sequencing Platform"/>
            <person name="Ma L.-J."/>
            <person name="Dead R."/>
            <person name="Young S.K."/>
            <person name="Zeng Q."/>
            <person name="Gargeya S."/>
            <person name="Fitzgerald M."/>
            <person name="Haas B."/>
            <person name="Abouelleil A."/>
            <person name="Alvarado L."/>
            <person name="Arachchi H.M."/>
            <person name="Berlin A."/>
            <person name="Brown A."/>
            <person name="Chapman S.B."/>
            <person name="Chen Z."/>
            <person name="Dunbar C."/>
            <person name="Freedman E."/>
            <person name="Gearin G."/>
            <person name="Gellesch M."/>
            <person name="Goldberg J."/>
            <person name="Griggs A."/>
            <person name="Gujja S."/>
            <person name="Heiman D."/>
            <person name="Howarth C."/>
            <person name="Larson L."/>
            <person name="Lui A."/>
            <person name="MacDonald P.J.P."/>
            <person name="Mehta T."/>
            <person name="Montmayeur A."/>
            <person name="Murphy C."/>
            <person name="Neiman D."/>
            <person name="Pearson M."/>
            <person name="Priest M."/>
            <person name="Roberts A."/>
            <person name="Saif S."/>
            <person name="Shea T."/>
            <person name="Shenoy N."/>
            <person name="Sisk P."/>
            <person name="Stolte C."/>
            <person name="Sykes S."/>
            <person name="Yandava C."/>
            <person name="Wortman J."/>
            <person name="Nusbaum C."/>
            <person name="Birren B."/>
        </authorList>
    </citation>
    <scope>NUCLEOTIDE SEQUENCE</scope>
    <source>
        <strain>70-15</strain>
    </source>
</reference>
<dbReference type="GeneID" id="5048989"/>
<keyword evidence="9" id="KW-0812">Transmembrane</keyword>
<dbReference type="EMBL" id="CM001231">
    <property type="protein sequence ID" value="EHA58180.1"/>
    <property type="molecule type" value="Genomic_DNA"/>
</dbReference>
<dbReference type="Gene3D" id="1.10.630.10">
    <property type="entry name" value="Cytochrome P450"/>
    <property type="match status" value="1"/>
</dbReference>
<dbReference type="Proteomes" id="UP000009058">
    <property type="component" value="Chromosome 1"/>
</dbReference>
<evidence type="ECO:0008006" key="12">
    <source>
        <dbReference type="Google" id="ProtNLM"/>
    </source>
</evidence>
<reference evidence="10 11" key="1">
    <citation type="journal article" date="2005" name="Nature">
        <title>The genome sequence of the rice blast fungus Magnaporthe grisea.</title>
        <authorList>
            <person name="Dean R.A."/>
            <person name="Talbot N.J."/>
            <person name="Ebbole D.J."/>
            <person name="Farman M.L."/>
            <person name="Mitchell T.K."/>
            <person name="Orbach M.J."/>
            <person name="Thon M."/>
            <person name="Kulkarni R."/>
            <person name="Xu J.R."/>
            <person name="Pan H."/>
            <person name="Read N.D."/>
            <person name="Lee Y.H."/>
            <person name="Carbone I."/>
            <person name="Brown D."/>
            <person name="Oh Y.Y."/>
            <person name="Donofrio N."/>
            <person name="Jeong J.S."/>
            <person name="Soanes D.M."/>
            <person name="Djonovic S."/>
            <person name="Kolomiets E."/>
            <person name="Rehmeyer C."/>
            <person name="Li W."/>
            <person name="Harding M."/>
            <person name="Kim S."/>
            <person name="Lebrun M.H."/>
            <person name="Bohnert H."/>
            <person name="Coughlan S."/>
            <person name="Butler J."/>
            <person name="Calvo S."/>
            <person name="Ma L.J."/>
            <person name="Nicol R."/>
            <person name="Purcell S."/>
            <person name="Nusbaum C."/>
            <person name="Galagan J.E."/>
            <person name="Birren B.W."/>
        </authorList>
    </citation>
    <scope>NUCLEOTIDE SEQUENCE [LARGE SCALE GENOMIC DNA]</scope>
    <source>
        <strain evidence="11">70-15 / ATCC MYA-4617 / FGSC 8958</strain>
    </source>
</reference>
<keyword evidence="7" id="KW-0503">Monooxygenase</keyword>
<protein>
    <recommendedName>
        <fullName evidence="12">Ent-kaurene oxidase</fullName>
    </recommendedName>
</protein>
<dbReference type="OrthoDB" id="1844152at2759"/>
<evidence type="ECO:0000313" key="11">
    <source>
        <dbReference type="Proteomes" id="UP000009058"/>
    </source>
</evidence>
<feature type="binding site" description="axial binding residue" evidence="8">
    <location>
        <position position="518"/>
    </location>
    <ligand>
        <name>heme</name>
        <dbReference type="ChEBI" id="CHEBI:30413"/>
    </ligand>
    <ligandPart>
        <name>Fe</name>
        <dbReference type="ChEBI" id="CHEBI:18248"/>
    </ligandPart>
</feature>
<feature type="transmembrane region" description="Helical" evidence="9">
    <location>
        <begin position="42"/>
        <end position="62"/>
    </location>
</feature>
<keyword evidence="9" id="KW-1133">Transmembrane helix</keyword>
<dbReference type="InterPro" id="IPR002401">
    <property type="entry name" value="Cyt_P450_E_grp-I"/>
</dbReference>
<dbReference type="KEGG" id="mgr:MGG_13768"/>
<dbReference type="AlphaFoldDB" id="G4MQU9"/>
<dbReference type="GO" id="GO:0004497">
    <property type="term" value="F:monooxygenase activity"/>
    <property type="evidence" value="ECO:0007669"/>
    <property type="project" value="UniProtKB-KW"/>
</dbReference>
<evidence type="ECO:0000256" key="6">
    <source>
        <dbReference type="ARBA" id="ARBA00023004"/>
    </source>
</evidence>
<dbReference type="InterPro" id="IPR001128">
    <property type="entry name" value="Cyt_P450"/>
</dbReference>
<comment type="similarity">
    <text evidence="2">Belongs to the cytochrome P450 family.</text>
</comment>
<dbReference type="GO" id="GO:0020037">
    <property type="term" value="F:heme binding"/>
    <property type="evidence" value="ECO:0007669"/>
    <property type="project" value="InterPro"/>
</dbReference>
<evidence type="ECO:0000256" key="1">
    <source>
        <dbReference type="ARBA" id="ARBA00001971"/>
    </source>
</evidence>
<dbReference type="RefSeq" id="XP_003710792.1">
    <property type="nucleotide sequence ID" value="XM_003710744.1"/>
</dbReference>
<keyword evidence="5" id="KW-0560">Oxidoreductase</keyword>
<dbReference type="HOGENOM" id="CLU_022195_9_2_1"/>